<dbReference type="Proteomes" id="UP000236745">
    <property type="component" value="Unassembled WGS sequence"/>
</dbReference>
<accession>A0A1H5UHJ7</accession>
<reference evidence="2 3" key="1">
    <citation type="submission" date="2016-10" db="EMBL/GenBank/DDBJ databases">
        <authorList>
            <person name="de Groot N.N."/>
        </authorList>
    </citation>
    <scope>NUCLEOTIDE SEQUENCE [LARGE SCALE GENOMIC DNA]</scope>
    <source>
        <strain evidence="2 3">DSM 22012</strain>
    </source>
</reference>
<evidence type="ECO:0000313" key="3">
    <source>
        <dbReference type="Proteomes" id="UP000236745"/>
    </source>
</evidence>
<proteinExistence type="predicted"/>
<gene>
    <name evidence="2" type="ORF">SAMN05444390_101368</name>
</gene>
<name>A0A1H5UHJ7_9GAMM</name>
<organism evidence="2 3">
    <name type="scientific">Marinobacterium lutimaris</name>
    <dbReference type="NCBI Taxonomy" id="568106"/>
    <lineage>
        <taxon>Bacteria</taxon>
        <taxon>Pseudomonadati</taxon>
        <taxon>Pseudomonadota</taxon>
        <taxon>Gammaproteobacteria</taxon>
        <taxon>Oceanospirillales</taxon>
        <taxon>Oceanospirillaceae</taxon>
        <taxon>Marinobacterium</taxon>
    </lineage>
</organism>
<keyword evidence="3" id="KW-1185">Reference proteome</keyword>
<evidence type="ECO:0000313" key="2">
    <source>
        <dbReference type="EMBL" id="SEF73861.1"/>
    </source>
</evidence>
<keyword evidence="1" id="KW-0812">Transmembrane</keyword>
<dbReference type="EMBL" id="FNVQ01000001">
    <property type="protein sequence ID" value="SEF73861.1"/>
    <property type="molecule type" value="Genomic_DNA"/>
</dbReference>
<keyword evidence="1" id="KW-0472">Membrane</keyword>
<feature type="transmembrane region" description="Helical" evidence="1">
    <location>
        <begin position="67"/>
        <end position="92"/>
    </location>
</feature>
<protein>
    <submittedName>
        <fullName evidence="2">Uncharacterized protein</fullName>
    </submittedName>
</protein>
<evidence type="ECO:0000256" key="1">
    <source>
        <dbReference type="SAM" id="Phobius"/>
    </source>
</evidence>
<dbReference type="AlphaFoldDB" id="A0A1H5UHJ7"/>
<keyword evidence="1" id="KW-1133">Transmembrane helix</keyword>
<sequence length="199" mass="22746">MVCDVVPENINVDKTINENRLFTYDEKLDNINKGFNSFVLGFLIVVLIPYSVSLIDWQSNEYFYGNTIWAVALIDIMTVISIIFVITACFGMSRRRKILTIMGRSELENKKIINKLSEDTGWFLNDSNEKVHVLLSPPPWSAKFYDSKGEGKALVVIYNGNKIMISLMVFIKSNPGGSWEAVDLLNKQIKLYNKIESYL</sequence>
<feature type="transmembrane region" description="Helical" evidence="1">
    <location>
        <begin position="35"/>
        <end position="55"/>
    </location>
</feature>
<dbReference type="RefSeq" id="WP_104001369.1">
    <property type="nucleotide sequence ID" value="NZ_FNVQ01000001.1"/>
</dbReference>